<name>A0ABW3JXT8_9BACT</name>
<organism evidence="1 2">
    <name type="scientific">Ohtaekwangia kribbensis</name>
    <dbReference type="NCBI Taxonomy" id="688913"/>
    <lineage>
        <taxon>Bacteria</taxon>
        <taxon>Pseudomonadati</taxon>
        <taxon>Bacteroidota</taxon>
        <taxon>Cytophagia</taxon>
        <taxon>Cytophagales</taxon>
        <taxon>Fulvivirgaceae</taxon>
        <taxon>Ohtaekwangia</taxon>
    </lineage>
</organism>
<accession>A0ABW3JXT8</accession>
<comment type="caution">
    <text evidence="1">The sequence shown here is derived from an EMBL/GenBank/DDBJ whole genome shotgun (WGS) entry which is preliminary data.</text>
</comment>
<dbReference type="RefSeq" id="WP_377573425.1">
    <property type="nucleotide sequence ID" value="NZ_JBHTKA010000001.1"/>
</dbReference>
<reference evidence="2" key="1">
    <citation type="journal article" date="2019" name="Int. J. Syst. Evol. Microbiol.">
        <title>The Global Catalogue of Microorganisms (GCM) 10K type strain sequencing project: providing services to taxonomists for standard genome sequencing and annotation.</title>
        <authorList>
            <consortium name="The Broad Institute Genomics Platform"/>
            <consortium name="The Broad Institute Genome Sequencing Center for Infectious Disease"/>
            <person name="Wu L."/>
            <person name="Ma J."/>
        </authorList>
    </citation>
    <scope>NUCLEOTIDE SEQUENCE [LARGE SCALE GENOMIC DNA]</scope>
    <source>
        <strain evidence="2">CCUG 58938</strain>
    </source>
</reference>
<dbReference type="Pfam" id="PF18845">
    <property type="entry name" value="baeRF_family3"/>
    <property type="match status" value="1"/>
</dbReference>
<gene>
    <name evidence="1" type="ORF">ACFQ21_00790</name>
</gene>
<evidence type="ECO:0000313" key="2">
    <source>
        <dbReference type="Proteomes" id="UP001597112"/>
    </source>
</evidence>
<keyword evidence="2" id="KW-1185">Reference proteome</keyword>
<evidence type="ECO:0000313" key="1">
    <source>
        <dbReference type="EMBL" id="MFD0997813.1"/>
    </source>
</evidence>
<dbReference type="EMBL" id="JBHTKA010000001">
    <property type="protein sequence ID" value="MFD0997813.1"/>
    <property type="molecule type" value="Genomic_DNA"/>
</dbReference>
<dbReference type="Proteomes" id="UP001597112">
    <property type="component" value="Unassembled WGS sequence"/>
</dbReference>
<protein>
    <submittedName>
        <fullName evidence="1">Uncharacterized protein</fullName>
    </submittedName>
</protein>
<dbReference type="InterPro" id="IPR041289">
    <property type="entry name" value="Bact_RF_family3"/>
</dbReference>
<sequence length="365" mass="41661">MKTNEIDTLIQTTEVMCLSIIFSTDPVNRKKNSETLKKSIQKAKALLKNKSADSSIKKTITNRLTTIITQIPENHAPGLGIFISPAQSTVVTFPFKVKSTIAIGSTFEHRDLLYLKQYTTPYWILNLTKKGVHVYKAVMNEPEEIKDEHFPIPYEDLYEYEHAAQASGNSSLKGFEKEKNQISELRLQGIFRSAEENLKKYLTHDSRLLLAGTQRMISLFSNSTALDNYIAGKVTGSYNHTNLNSLSQRAWDVYVQMCKEKLTEQIKNLQERKSSRVAEGLKLAWAAAMEGRGLMLMVEKDLHHRAYRKQEADKLLLQPPRKPYTVIPDAVENLIEVVRAKKGKIVFTENNQLKDFDHLALVLRY</sequence>
<proteinExistence type="predicted"/>